<protein>
    <submittedName>
        <fullName evidence="1">Uncharacterized protein</fullName>
    </submittedName>
</protein>
<dbReference type="Proteomes" id="UP000516173">
    <property type="component" value="Chromosome"/>
</dbReference>
<name>A0A7G1KW06_9NOCA</name>
<evidence type="ECO:0000313" key="1">
    <source>
        <dbReference type="EMBL" id="BCK58353.1"/>
    </source>
</evidence>
<accession>A0A7G1KW06</accession>
<reference evidence="1 2" key="1">
    <citation type="submission" date="2020-08" db="EMBL/GenBank/DDBJ databases">
        <title>Genome Sequencing of Nocardia wallacei strain FMUON74 and assembly.</title>
        <authorList>
            <person name="Toyokawa M."/>
            <person name="Uesaka K."/>
        </authorList>
    </citation>
    <scope>NUCLEOTIDE SEQUENCE [LARGE SCALE GENOMIC DNA]</scope>
    <source>
        <strain evidence="1 2">FMUON74</strain>
    </source>
</reference>
<organism evidence="1 2">
    <name type="scientific">Nocardia wallacei</name>
    <dbReference type="NCBI Taxonomy" id="480035"/>
    <lineage>
        <taxon>Bacteria</taxon>
        <taxon>Bacillati</taxon>
        <taxon>Actinomycetota</taxon>
        <taxon>Actinomycetes</taxon>
        <taxon>Mycobacteriales</taxon>
        <taxon>Nocardiaceae</taxon>
        <taxon>Nocardia</taxon>
    </lineage>
</organism>
<gene>
    <name evidence="1" type="ORF">NWFMUON74_61250</name>
</gene>
<evidence type="ECO:0000313" key="2">
    <source>
        <dbReference type="Proteomes" id="UP000516173"/>
    </source>
</evidence>
<proteinExistence type="predicted"/>
<dbReference type="AlphaFoldDB" id="A0A7G1KW06"/>
<keyword evidence="2" id="KW-1185">Reference proteome</keyword>
<dbReference type="GeneID" id="80350538"/>
<dbReference type="EMBL" id="AP023396">
    <property type="protein sequence ID" value="BCK58353.1"/>
    <property type="molecule type" value="Genomic_DNA"/>
</dbReference>
<sequence>MAIRAEYDETQAVRAIAKAAELPPTLPGRLDGIGQELGRLRDQLYSLAEHLAPVLGPEHPTAAVPDHGDQPEMSGLSKQAEYLQDTVRELTALVRDLQARVDL</sequence>
<dbReference type="KEGG" id="nwl:NWFMUON74_61250"/>
<dbReference type="RefSeq" id="WP_187685112.1">
    <property type="nucleotide sequence ID" value="NZ_AP023396.1"/>
</dbReference>